<dbReference type="AlphaFoldDB" id="A0A7E6EQE2"/>
<keyword evidence="2" id="KW-1185">Reference proteome</keyword>
<dbReference type="Proteomes" id="UP000515154">
    <property type="component" value="Linkage group LG3"/>
</dbReference>
<dbReference type="InterPro" id="IPR029526">
    <property type="entry name" value="PGBD"/>
</dbReference>
<gene>
    <name evidence="3" type="primary">LOC118762693</name>
</gene>
<proteinExistence type="predicted"/>
<dbReference type="PANTHER" id="PTHR46599">
    <property type="entry name" value="PIGGYBAC TRANSPOSABLE ELEMENT-DERIVED PROTEIN 4"/>
    <property type="match status" value="1"/>
</dbReference>
<dbReference type="Pfam" id="PF13843">
    <property type="entry name" value="DDE_Tnp_1_7"/>
    <property type="match status" value="1"/>
</dbReference>
<evidence type="ECO:0000313" key="3">
    <source>
        <dbReference type="RefSeq" id="XP_036357564.1"/>
    </source>
</evidence>
<dbReference type="KEGG" id="osn:118762693"/>
<accession>A0A7E6EQE2</accession>
<organism evidence="2 3">
    <name type="scientific">Octopus sinensis</name>
    <name type="common">East Asian common octopus</name>
    <dbReference type="NCBI Taxonomy" id="2607531"/>
    <lineage>
        <taxon>Eukaryota</taxon>
        <taxon>Metazoa</taxon>
        <taxon>Spiralia</taxon>
        <taxon>Lophotrochozoa</taxon>
        <taxon>Mollusca</taxon>
        <taxon>Cephalopoda</taxon>
        <taxon>Coleoidea</taxon>
        <taxon>Octopodiformes</taxon>
        <taxon>Octopoda</taxon>
        <taxon>Incirrata</taxon>
        <taxon>Octopodidae</taxon>
        <taxon>Octopus</taxon>
    </lineage>
</organism>
<evidence type="ECO:0000259" key="1">
    <source>
        <dbReference type="Pfam" id="PF13843"/>
    </source>
</evidence>
<dbReference type="RefSeq" id="XP_036357564.1">
    <property type="nucleotide sequence ID" value="XM_036501671.1"/>
</dbReference>
<reference evidence="3" key="1">
    <citation type="submission" date="2025-08" db="UniProtKB">
        <authorList>
            <consortium name="RefSeq"/>
        </authorList>
    </citation>
    <scope>IDENTIFICATION</scope>
</reference>
<feature type="domain" description="PiggyBac transposable element-derived protein" evidence="1">
    <location>
        <begin position="5"/>
        <end position="106"/>
    </location>
</feature>
<evidence type="ECO:0000313" key="2">
    <source>
        <dbReference type="Proteomes" id="UP000515154"/>
    </source>
</evidence>
<protein>
    <submittedName>
        <fullName evidence="3">PiggyBac transposable element-derived protein 3-like</fullName>
    </submittedName>
</protein>
<dbReference type="PANTHER" id="PTHR46599:SF2">
    <property type="entry name" value="PIGGYBAC TRANSPOSABLE ELEMENT-DERIVED PROTEIN 4-LIKE"/>
    <property type="match status" value="1"/>
</dbReference>
<sequence length="193" mass="22492">MGNCKGLPHEMKTKFLKNGDILQMQKENLLATAFKDKRQILFLLTNEQPSVGVEGKSLVNICYNKYMDGVDKSDQYWAYYPVGQPGKKWWRYILWFLVNLTIVSSYIVHAKSHKVPLPPKDYDHLKFRVDIACQSCESLSSRKHRTGRKAKLTEVDINRENTDFHKVEKVNGRKIVCRLCLLQKQKNCKRVSD</sequence>
<name>A0A7E6EQE2_9MOLL</name>